<dbReference type="InterPro" id="IPR003593">
    <property type="entry name" value="AAA+_ATPase"/>
</dbReference>
<evidence type="ECO:0000256" key="2">
    <source>
        <dbReference type="ARBA" id="ARBA00022741"/>
    </source>
</evidence>
<dbReference type="PANTHER" id="PTHR43553">
    <property type="entry name" value="HEAVY METAL TRANSPORTER"/>
    <property type="match status" value="1"/>
</dbReference>
<dbReference type="SMART" id="SM00382">
    <property type="entry name" value="AAA"/>
    <property type="match status" value="1"/>
</dbReference>
<dbReference type="GO" id="GO:0015833">
    <property type="term" value="P:peptide transport"/>
    <property type="evidence" value="ECO:0007669"/>
    <property type="project" value="InterPro"/>
</dbReference>
<reference evidence="5" key="1">
    <citation type="journal article" date="2014" name="Int. J. Syst. Evol. Microbiol.">
        <title>Complete genome sequence of Corynebacterium casei LMG S-19264T (=DSM 44701T), isolated from a smear-ripened cheese.</title>
        <authorList>
            <consortium name="US DOE Joint Genome Institute (JGI-PGF)"/>
            <person name="Walter F."/>
            <person name="Albersmeier A."/>
            <person name="Kalinowski J."/>
            <person name="Ruckert C."/>
        </authorList>
    </citation>
    <scope>NUCLEOTIDE SEQUENCE</scope>
    <source>
        <strain evidence="5">CGMCC 1.12997</strain>
    </source>
</reference>
<dbReference type="EMBL" id="BMGT01000005">
    <property type="protein sequence ID" value="GGG89098.1"/>
    <property type="molecule type" value="Genomic_DNA"/>
</dbReference>
<dbReference type="InterPro" id="IPR017871">
    <property type="entry name" value="ABC_transporter-like_CS"/>
</dbReference>
<proteinExistence type="predicted"/>
<organism evidence="5 6">
    <name type="scientific">Edaphobacter dinghuensis</name>
    <dbReference type="NCBI Taxonomy" id="1560005"/>
    <lineage>
        <taxon>Bacteria</taxon>
        <taxon>Pseudomonadati</taxon>
        <taxon>Acidobacteriota</taxon>
        <taxon>Terriglobia</taxon>
        <taxon>Terriglobales</taxon>
        <taxon>Acidobacteriaceae</taxon>
        <taxon>Edaphobacter</taxon>
    </lineage>
</organism>
<protein>
    <recommendedName>
        <fullName evidence="4">ABC transporter domain-containing protein</fullName>
    </recommendedName>
</protein>
<feature type="domain" description="ABC transporter" evidence="4">
    <location>
        <begin position="44"/>
        <end position="260"/>
    </location>
</feature>
<evidence type="ECO:0000259" key="4">
    <source>
        <dbReference type="PROSITE" id="PS50893"/>
    </source>
</evidence>
<dbReference type="Gene3D" id="3.40.50.300">
    <property type="entry name" value="P-loop containing nucleotide triphosphate hydrolases"/>
    <property type="match status" value="1"/>
</dbReference>
<accession>A0A917MB92</accession>
<dbReference type="AlphaFoldDB" id="A0A917MB92"/>
<reference evidence="5" key="2">
    <citation type="submission" date="2020-09" db="EMBL/GenBank/DDBJ databases">
        <authorList>
            <person name="Sun Q."/>
            <person name="Zhou Y."/>
        </authorList>
    </citation>
    <scope>NUCLEOTIDE SEQUENCE</scope>
    <source>
        <strain evidence="5">CGMCC 1.12997</strain>
    </source>
</reference>
<dbReference type="SUPFAM" id="SSF52540">
    <property type="entry name" value="P-loop containing nucleoside triphosphate hydrolases"/>
    <property type="match status" value="1"/>
</dbReference>
<keyword evidence="2" id="KW-0547">Nucleotide-binding</keyword>
<evidence type="ECO:0000256" key="3">
    <source>
        <dbReference type="ARBA" id="ARBA00022840"/>
    </source>
</evidence>
<keyword evidence="6" id="KW-1185">Reference proteome</keyword>
<dbReference type="PROSITE" id="PS00211">
    <property type="entry name" value="ABC_TRANSPORTER_1"/>
    <property type="match status" value="1"/>
</dbReference>
<keyword evidence="1" id="KW-0813">Transport</keyword>
<dbReference type="Pfam" id="PF00005">
    <property type="entry name" value="ABC_tran"/>
    <property type="match status" value="1"/>
</dbReference>
<dbReference type="GO" id="GO:0016887">
    <property type="term" value="F:ATP hydrolysis activity"/>
    <property type="evidence" value="ECO:0007669"/>
    <property type="project" value="InterPro"/>
</dbReference>
<keyword evidence="3" id="KW-0067">ATP-binding</keyword>
<dbReference type="NCBIfam" id="TIGR01194">
    <property type="entry name" value="cyc_pep_trnsptr"/>
    <property type="match status" value="1"/>
</dbReference>
<dbReference type="PANTHER" id="PTHR43553:SF11">
    <property type="entry name" value="ABC TRANSPORTER ATP-BINDING_PERMEASE PROTEIN YOJI"/>
    <property type="match status" value="1"/>
</dbReference>
<dbReference type="InterPro" id="IPR005898">
    <property type="entry name" value="Cyc_pep_transpt_SyrD/YojI"/>
</dbReference>
<dbReference type="InterPro" id="IPR003439">
    <property type="entry name" value="ABC_transporter-like_ATP-bd"/>
</dbReference>
<sequence length="260" mass="29447">MNISPTVTRANIALRTVTDLGLSLVKYDCCETKVVGNSTSWQSLTLQSVVHTYFQEKDSRPFTLGPLDISFKPGEIVFIIGGNGTGKTTFAKLITGLYTPEEGTIFLDEDAIDNEEARSRYRQYFSAIFGDFFLFEELIGITNDDELNRVANDYLDKLHLANSVSIHNRTLSTLDLSQGQRKRLALLTAFLEDRPIYLFDEWAADQDPYFKEIFYRELLPALRARGKTVFVISHDDRYYSIADRVIKLENGSIIQDATAA</sequence>
<dbReference type="InterPro" id="IPR050095">
    <property type="entry name" value="ECF_ABC_transporter_ATP-bd"/>
</dbReference>
<dbReference type="GO" id="GO:0005524">
    <property type="term" value="F:ATP binding"/>
    <property type="evidence" value="ECO:0007669"/>
    <property type="project" value="UniProtKB-KW"/>
</dbReference>
<gene>
    <name evidence="5" type="ORF">GCM10011585_36570</name>
</gene>
<dbReference type="GO" id="GO:1904680">
    <property type="term" value="F:peptide transmembrane transporter activity"/>
    <property type="evidence" value="ECO:0007669"/>
    <property type="project" value="InterPro"/>
</dbReference>
<dbReference type="PROSITE" id="PS50893">
    <property type="entry name" value="ABC_TRANSPORTER_2"/>
    <property type="match status" value="1"/>
</dbReference>
<evidence type="ECO:0000256" key="1">
    <source>
        <dbReference type="ARBA" id="ARBA00022448"/>
    </source>
</evidence>
<name>A0A917MB92_9BACT</name>
<comment type="caution">
    <text evidence="5">The sequence shown here is derived from an EMBL/GenBank/DDBJ whole genome shotgun (WGS) entry which is preliminary data.</text>
</comment>
<dbReference type="GO" id="GO:0043190">
    <property type="term" value="C:ATP-binding cassette (ABC) transporter complex"/>
    <property type="evidence" value="ECO:0007669"/>
    <property type="project" value="TreeGrafter"/>
</dbReference>
<dbReference type="InterPro" id="IPR027417">
    <property type="entry name" value="P-loop_NTPase"/>
</dbReference>
<dbReference type="Proteomes" id="UP000647241">
    <property type="component" value="Unassembled WGS sequence"/>
</dbReference>
<evidence type="ECO:0000313" key="5">
    <source>
        <dbReference type="EMBL" id="GGG89098.1"/>
    </source>
</evidence>
<dbReference type="GO" id="GO:0042626">
    <property type="term" value="F:ATPase-coupled transmembrane transporter activity"/>
    <property type="evidence" value="ECO:0007669"/>
    <property type="project" value="TreeGrafter"/>
</dbReference>
<evidence type="ECO:0000313" key="6">
    <source>
        <dbReference type="Proteomes" id="UP000647241"/>
    </source>
</evidence>